<name>A0AAD4Q8M2_9AGAM</name>
<evidence type="ECO:0000256" key="1">
    <source>
        <dbReference type="SAM" id="MobiDB-lite"/>
    </source>
</evidence>
<organism evidence="2 3">
    <name type="scientific">Lactarius akahatsu</name>
    <dbReference type="NCBI Taxonomy" id="416441"/>
    <lineage>
        <taxon>Eukaryota</taxon>
        <taxon>Fungi</taxon>
        <taxon>Dikarya</taxon>
        <taxon>Basidiomycota</taxon>
        <taxon>Agaricomycotina</taxon>
        <taxon>Agaricomycetes</taxon>
        <taxon>Russulales</taxon>
        <taxon>Russulaceae</taxon>
        <taxon>Lactarius</taxon>
    </lineage>
</organism>
<reference evidence="2" key="1">
    <citation type="submission" date="2022-01" db="EMBL/GenBank/DDBJ databases">
        <title>Comparative genomics reveals a dynamic genome evolution in the ectomycorrhizal milk-cap (Lactarius) mushrooms.</title>
        <authorList>
            <consortium name="DOE Joint Genome Institute"/>
            <person name="Lebreton A."/>
            <person name="Tang N."/>
            <person name="Kuo A."/>
            <person name="LaButti K."/>
            <person name="Drula E."/>
            <person name="Barry K."/>
            <person name="Clum A."/>
            <person name="Lipzen A."/>
            <person name="Mousain D."/>
            <person name="Ng V."/>
            <person name="Wang R."/>
            <person name="Wang X."/>
            <person name="Dai Y."/>
            <person name="Henrissat B."/>
            <person name="Grigoriev I.V."/>
            <person name="Guerin-Laguette A."/>
            <person name="Yu F."/>
            <person name="Martin F.M."/>
        </authorList>
    </citation>
    <scope>NUCLEOTIDE SEQUENCE</scope>
    <source>
        <strain evidence="2">QP</strain>
    </source>
</reference>
<gene>
    <name evidence="2" type="ORF">EDB92DRAFT_1877438</name>
</gene>
<feature type="region of interest" description="Disordered" evidence="1">
    <location>
        <begin position="168"/>
        <end position="208"/>
    </location>
</feature>
<dbReference type="Proteomes" id="UP001201163">
    <property type="component" value="Unassembled WGS sequence"/>
</dbReference>
<proteinExistence type="predicted"/>
<dbReference type="AlphaFoldDB" id="A0AAD4Q8M2"/>
<keyword evidence="3" id="KW-1185">Reference proteome</keyword>
<sequence>MATWILEPIRHIYVSLHQDTNSVSTRFSASTHSLDVILVEPSSFSVCNVVSHIHNNSAPTSFAPTIQHDNAAQVSSIAGPDVPSLSVPSPLHVVESLASEPPLDNFHPAHQKPVEDLRPSATSPDAATAGTVRNIITLGTAIPQFTLESSISDPSLSPTSLPAAVALRQNAEPLKPSNPSNLPSPASSNQILSIRPTGAPGRCFDSCQ</sequence>
<accession>A0AAD4Q8M2</accession>
<feature type="region of interest" description="Disordered" evidence="1">
    <location>
        <begin position="100"/>
        <end position="126"/>
    </location>
</feature>
<feature type="compositionally biased region" description="Low complexity" evidence="1">
    <location>
        <begin position="168"/>
        <end position="189"/>
    </location>
</feature>
<protein>
    <submittedName>
        <fullName evidence="2">Uncharacterized protein</fullName>
    </submittedName>
</protein>
<dbReference type="EMBL" id="JAKELL010000050">
    <property type="protein sequence ID" value="KAH8987034.1"/>
    <property type="molecule type" value="Genomic_DNA"/>
</dbReference>
<evidence type="ECO:0000313" key="2">
    <source>
        <dbReference type="EMBL" id="KAH8987034.1"/>
    </source>
</evidence>
<comment type="caution">
    <text evidence="2">The sequence shown here is derived from an EMBL/GenBank/DDBJ whole genome shotgun (WGS) entry which is preliminary data.</text>
</comment>
<evidence type="ECO:0000313" key="3">
    <source>
        <dbReference type="Proteomes" id="UP001201163"/>
    </source>
</evidence>